<protein>
    <submittedName>
        <fullName evidence="1">Uncharacterized protein</fullName>
    </submittedName>
</protein>
<evidence type="ECO:0000313" key="2">
    <source>
        <dbReference type="Proteomes" id="UP000245468"/>
    </source>
</evidence>
<dbReference type="Proteomes" id="UP000245468">
    <property type="component" value="Chromosome"/>
</dbReference>
<sequence>MPFFYLNSDSGTYRDKFPLLKNYSKFYFGFEMEILPSETKKNHLICENNRINMSQGYTPPRRAPRKKLKMPLFGNLGSGNSGQGEQVDWGGKNFTKLVFIVGTLGLLAQMFLPNLWAEKMYDTQSEILDLDLDGSIRKKYTDATNPNDVHYILVVKQKDGTRRKLDLHKADPVFFDQVAVPQRLKKTPGSLDVLVTRFSKLDTTIKIRFLP</sequence>
<evidence type="ECO:0000313" key="1">
    <source>
        <dbReference type="EMBL" id="AWL08715.1"/>
    </source>
</evidence>
<gene>
    <name evidence="1" type="ORF">HME7025_00845</name>
</gene>
<dbReference type="KEGG" id="psez:HME7025_00845"/>
<dbReference type="EMBL" id="CP029346">
    <property type="protein sequence ID" value="AWL08715.1"/>
    <property type="molecule type" value="Genomic_DNA"/>
</dbReference>
<keyword evidence="2" id="KW-1185">Reference proteome</keyword>
<dbReference type="AlphaFoldDB" id="A0A2S2DTL4"/>
<organism evidence="1 2">
    <name type="scientific">Aquirufa nivalisilvae</name>
    <dbReference type="NCBI Taxonomy" id="2516557"/>
    <lineage>
        <taxon>Bacteria</taxon>
        <taxon>Pseudomonadati</taxon>
        <taxon>Bacteroidota</taxon>
        <taxon>Cytophagia</taxon>
        <taxon>Cytophagales</taxon>
        <taxon>Flectobacillaceae</taxon>
        <taxon>Aquirufa</taxon>
    </lineage>
</organism>
<accession>A0A2S2DTL4</accession>
<proteinExistence type="predicted"/>
<reference evidence="2" key="1">
    <citation type="submission" date="2018-05" db="EMBL/GenBank/DDBJ databases">
        <title>Pseudarcicella sp. HME7025 Genome sequencing and assembly.</title>
        <authorList>
            <person name="Kim H."/>
            <person name="Kang H."/>
            <person name="Joh K."/>
        </authorList>
    </citation>
    <scope>NUCLEOTIDE SEQUENCE [LARGE SCALE GENOMIC DNA]</scope>
    <source>
        <strain evidence="2">HME7025</strain>
    </source>
</reference>
<name>A0A2S2DTL4_9BACT</name>